<sequence length="157" mass="16820">MISQKSSVERVVVAMWLSFWPQLVLTAALGLARMAAMYPSLIDEFVEFARHGGSPGTAGADGPAATSARGAREGDGGRERGWRGRDGEAVGLTGSWRCSEELSFIVLPDPQFSLQAGSAATIFRLPLMYCGRAWDGAPPTPLHREDPDAVLDLFLQG</sequence>
<gene>
    <name evidence="3" type="ORF">EJB05_43879</name>
</gene>
<feature type="non-terminal residue" evidence="3">
    <location>
        <position position="1"/>
    </location>
</feature>
<keyword evidence="2" id="KW-1133">Transmembrane helix</keyword>
<feature type="region of interest" description="Disordered" evidence="1">
    <location>
        <begin position="53"/>
        <end position="86"/>
    </location>
</feature>
<keyword evidence="2" id="KW-0472">Membrane</keyword>
<dbReference type="Gramene" id="TVU10355">
    <property type="protein sequence ID" value="TVU10355"/>
    <property type="gene ID" value="EJB05_43879"/>
</dbReference>
<evidence type="ECO:0000313" key="4">
    <source>
        <dbReference type="Proteomes" id="UP000324897"/>
    </source>
</evidence>
<comment type="caution">
    <text evidence="3">The sequence shown here is derived from an EMBL/GenBank/DDBJ whole genome shotgun (WGS) entry which is preliminary data.</text>
</comment>
<reference evidence="3 4" key="1">
    <citation type="journal article" date="2019" name="Sci. Rep.">
        <title>A high-quality genome of Eragrostis curvula grass provides insights into Poaceae evolution and supports new strategies to enhance forage quality.</title>
        <authorList>
            <person name="Carballo J."/>
            <person name="Santos B.A.C.M."/>
            <person name="Zappacosta D."/>
            <person name="Garbus I."/>
            <person name="Selva J.P."/>
            <person name="Gallo C.A."/>
            <person name="Diaz A."/>
            <person name="Albertini E."/>
            <person name="Caccamo M."/>
            <person name="Echenique V."/>
        </authorList>
    </citation>
    <scope>NUCLEOTIDE SEQUENCE [LARGE SCALE GENOMIC DNA]</scope>
    <source>
        <strain evidence="4">cv. Victoria</strain>
        <tissue evidence="3">Leaf</tissue>
    </source>
</reference>
<dbReference type="AlphaFoldDB" id="A0A5J9TGB3"/>
<protein>
    <submittedName>
        <fullName evidence="3">Uncharacterized protein</fullName>
    </submittedName>
</protein>
<organism evidence="3 4">
    <name type="scientific">Eragrostis curvula</name>
    <name type="common">weeping love grass</name>
    <dbReference type="NCBI Taxonomy" id="38414"/>
    <lineage>
        <taxon>Eukaryota</taxon>
        <taxon>Viridiplantae</taxon>
        <taxon>Streptophyta</taxon>
        <taxon>Embryophyta</taxon>
        <taxon>Tracheophyta</taxon>
        <taxon>Spermatophyta</taxon>
        <taxon>Magnoliopsida</taxon>
        <taxon>Liliopsida</taxon>
        <taxon>Poales</taxon>
        <taxon>Poaceae</taxon>
        <taxon>PACMAD clade</taxon>
        <taxon>Chloridoideae</taxon>
        <taxon>Eragrostideae</taxon>
        <taxon>Eragrostidinae</taxon>
        <taxon>Eragrostis</taxon>
    </lineage>
</organism>
<feature type="compositionally biased region" description="Basic and acidic residues" evidence="1">
    <location>
        <begin position="70"/>
        <end position="86"/>
    </location>
</feature>
<accession>A0A5J9TGB3</accession>
<evidence type="ECO:0000256" key="1">
    <source>
        <dbReference type="SAM" id="MobiDB-lite"/>
    </source>
</evidence>
<feature type="compositionally biased region" description="Low complexity" evidence="1">
    <location>
        <begin position="57"/>
        <end position="69"/>
    </location>
</feature>
<dbReference type="EMBL" id="RWGY01000039">
    <property type="protein sequence ID" value="TVU10355.1"/>
    <property type="molecule type" value="Genomic_DNA"/>
</dbReference>
<evidence type="ECO:0000256" key="2">
    <source>
        <dbReference type="SAM" id="Phobius"/>
    </source>
</evidence>
<proteinExistence type="predicted"/>
<evidence type="ECO:0000313" key="3">
    <source>
        <dbReference type="EMBL" id="TVU10355.1"/>
    </source>
</evidence>
<name>A0A5J9TGB3_9POAL</name>
<keyword evidence="2" id="KW-0812">Transmembrane</keyword>
<feature type="transmembrane region" description="Helical" evidence="2">
    <location>
        <begin position="12"/>
        <end position="32"/>
    </location>
</feature>
<dbReference type="Proteomes" id="UP000324897">
    <property type="component" value="Chromosome 3"/>
</dbReference>
<keyword evidence="4" id="KW-1185">Reference proteome</keyword>